<feature type="transmembrane region" description="Helical" evidence="16">
    <location>
        <begin position="289"/>
        <end position="309"/>
    </location>
</feature>
<dbReference type="PANTHER" id="PTHR32361:SF23">
    <property type="entry name" value="FERRIC-CHELATE REDUCTASE"/>
    <property type="match status" value="1"/>
</dbReference>
<protein>
    <recommendedName>
        <fullName evidence="3">ferric-chelate reductase (NADPH)</fullName>
        <ecNumber evidence="3">1.16.1.9</ecNumber>
    </recommendedName>
</protein>
<dbReference type="PROSITE" id="PS51384">
    <property type="entry name" value="FAD_FR"/>
    <property type="match status" value="1"/>
</dbReference>
<dbReference type="Gene3D" id="3.40.50.80">
    <property type="entry name" value="Nucleotide-binding domain of ferredoxin-NADP reductase (FNR) module"/>
    <property type="match status" value="1"/>
</dbReference>
<evidence type="ECO:0000256" key="15">
    <source>
        <dbReference type="SAM" id="MobiDB-lite"/>
    </source>
</evidence>
<dbReference type="InterPro" id="IPR039261">
    <property type="entry name" value="FNR_nucleotide-bd"/>
</dbReference>
<keyword evidence="6" id="KW-0285">Flavoprotein</keyword>
<evidence type="ECO:0000256" key="10">
    <source>
        <dbReference type="ARBA" id="ARBA00022989"/>
    </source>
</evidence>
<keyword evidence="11" id="KW-0560">Oxidoreductase</keyword>
<dbReference type="Gene3D" id="2.40.30.10">
    <property type="entry name" value="Translation factors"/>
    <property type="match status" value="1"/>
</dbReference>
<evidence type="ECO:0000313" key="19">
    <source>
        <dbReference type="Proteomes" id="UP001378960"/>
    </source>
</evidence>
<dbReference type="GO" id="GO:0005886">
    <property type="term" value="C:plasma membrane"/>
    <property type="evidence" value="ECO:0007669"/>
    <property type="project" value="UniProtKB-SubCell"/>
</dbReference>
<sequence>MEADPWTGKDLLYDGVWCIKDMGTPKYDALHKLSQKTVTYMDQFKYGHYLLYFITVIISLFIIKRLIYFFTDRNSVIVNKSSNYSKNWYYRVAAFNRWVSYRRLPSYICEICQLPSSLGNLIIILAGLIYMLCYTFIPHFYYRGCRGFGSPPLAVRAGIESIALIPISIILSGKTNLISQLTGISYEKLNVYHRWISTMSCFFAWVHTIPFYIQAVREGGIARLSWFMGHDDNLYRNGIAPLVFLTVLTIFSHSYVRNAWYELWLQIHWICALGLYVSLFIHVNGLMDGTKYMIATIVFWFTQLVWRAVNKSFMRPNKGFLRANTCRMKKFYSNGDNHYFELIIENSNDFNWVAGQHLFIRVTGLRCIENHPFSIVSYNTPRESDDIKLIIKASKFGGITKDIYDKLNDIDYTTSKIIVDGPYGGCERAIDAFDSAFLFCTGTGVSAVLTFLHDACVKIESADNVLNNVTFDWVIRNFENIEWILPELKLIINKYNRLIENGNVKINIYFKEETSLNDKNVLENIKHQLFTISSVNEGEATSESETDEKHENENDQSLKLVNLVNEKPDVKQLVKDKIDVLQQRNIFIISGTDSMKVSVSNEIASLQKQVFANNNVDEIYLHSETFGW</sequence>
<proteinExistence type="inferred from homology"/>
<dbReference type="InterPro" id="IPR013121">
    <property type="entry name" value="Fe_red_NAD-bd_6"/>
</dbReference>
<evidence type="ECO:0000256" key="3">
    <source>
        <dbReference type="ARBA" id="ARBA00012668"/>
    </source>
</evidence>
<dbReference type="Pfam" id="PF08030">
    <property type="entry name" value="NAD_binding_6"/>
    <property type="match status" value="1"/>
</dbReference>
<comment type="caution">
    <text evidence="18">The sequence shown here is derived from an EMBL/GenBank/DDBJ whole genome shotgun (WGS) entry which is preliminary data.</text>
</comment>
<evidence type="ECO:0000313" key="18">
    <source>
        <dbReference type="EMBL" id="GMM47100.1"/>
    </source>
</evidence>
<dbReference type="InterPro" id="IPR051410">
    <property type="entry name" value="Ferric/Cupric_Reductase"/>
</dbReference>
<dbReference type="InterPro" id="IPR017938">
    <property type="entry name" value="Riboflavin_synthase-like_b-brl"/>
</dbReference>
<dbReference type="PANTHER" id="PTHR32361">
    <property type="entry name" value="FERRIC/CUPRIC REDUCTASE TRANSMEMBRANE COMPONENT"/>
    <property type="match status" value="1"/>
</dbReference>
<keyword evidence="10 16" id="KW-1133">Transmembrane helix</keyword>
<keyword evidence="19" id="KW-1185">Reference proteome</keyword>
<evidence type="ECO:0000256" key="4">
    <source>
        <dbReference type="ARBA" id="ARBA00022448"/>
    </source>
</evidence>
<evidence type="ECO:0000256" key="2">
    <source>
        <dbReference type="ARBA" id="ARBA00006278"/>
    </source>
</evidence>
<dbReference type="GO" id="GO:0006826">
    <property type="term" value="P:iron ion transport"/>
    <property type="evidence" value="ECO:0007669"/>
    <property type="project" value="TreeGrafter"/>
</dbReference>
<dbReference type="SUPFAM" id="SSF63380">
    <property type="entry name" value="Riboflavin synthase domain-like"/>
    <property type="match status" value="1"/>
</dbReference>
<name>A0AAV5R729_PICKL</name>
<evidence type="ECO:0000256" key="8">
    <source>
        <dbReference type="ARBA" id="ARBA00022827"/>
    </source>
</evidence>
<dbReference type="CDD" id="cd06186">
    <property type="entry name" value="NOX_Duox_like_FAD_NADP"/>
    <property type="match status" value="1"/>
</dbReference>
<dbReference type="InterPro" id="IPR017927">
    <property type="entry name" value="FAD-bd_FR_type"/>
</dbReference>
<comment type="subcellular location">
    <subcellularLocation>
        <location evidence="1">Cell membrane</location>
        <topology evidence="1">Multi-pass membrane protein</topology>
    </subcellularLocation>
</comment>
<feature type="region of interest" description="Disordered" evidence="15">
    <location>
        <begin position="536"/>
        <end position="556"/>
    </location>
</feature>
<feature type="transmembrane region" description="Helical" evidence="16">
    <location>
        <begin position="153"/>
        <end position="171"/>
    </location>
</feature>
<keyword evidence="9" id="KW-0249">Electron transport</keyword>
<dbReference type="Proteomes" id="UP001378960">
    <property type="component" value="Unassembled WGS sequence"/>
</dbReference>
<keyword evidence="8" id="KW-0274">FAD</keyword>
<accession>A0AAV5R729</accession>
<evidence type="ECO:0000256" key="16">
    <source>
        <dbReference type="SAM" id="Phobius"/>
    </source>
</evidence>
<feature type="transmembrane region" description="Helical" evidence="16">
    <location>
        <begin position="233"/>
        <end position="251"/>
    </location>
</feature>
<dbReference type="EMBL" id="BTGB01000005">
    <property type="protein sequence ID" value="GMM47100.1"/>
    <property type="molecule type" value="Genomic_DNA"/>
</dbReference>
<evidence type="ECO:0000256" key="12">
    <source>
        <dbReference type="ARBA" id="ARBA00023065"/>
    </source>
</evidence>
<feature type="transmembrane region" description="Helical" evidence="16">
    <location>
        <begin position="263"/>
        <end position="283"/>
    </location>
</feature>
<organism evidence="18 19">
    <name type="scientific">Pichia kluyveri</name>
    <name type="common">Yeast</name>
    <dbReference type="NCBI Taxonomy" id="36015"/>
    <lineage>
        <taxon>Eukaryota</taxon>
        <taxon>Fungi</taxon>
        <taxon>Dikarya</taxon>
        <taxon>Ascomycota</taxon>
        <taxon>Saccharomycotina</taxon>
        <taxon>Pichiomycetes</taxon>
        <taxon>Pichiales</taxon>
        <taxon>Pichiaceae</taxon>
        <taxon>Pichia</taxon>
    </lineage>
</organism>
<dbReference type="AlphaFoldDB" id="A0AAV5R729"/>
<feature type="domain" description="FAD-binding FR-type" evidence="17">
    <location>
        <begin position="318"/>
        <end position="429"/>
    </location>
</feature>
<dbReference type="GO" id="GO:0052851">
    <property type="term" value="F:ferric-chelate reductase (NADPH) activity"/>
    <property type="evidence" value="ECO:0007669"/>
    <property type="project" value="UniProtKB-EC"/>
</dbReference>
<keyword evidence="7 16" id="KW-0812">Transmembrane</keyword>
<comment type="catalytic activity">
    <reaction evidence="14">
        <text>2 a Fe(II)-siderophore + NADP(+) + H(+) = 2 a Fe(III)-siderophore + NADPH</text>
        <dbReference type="Rhea" id="RHEA:28795"/>
        <dbReference type="Rhea" id="RHEA-COMP:11342"/>
        <dbReference type="Rhea" id="RHEA-COMP:11344"/>
        <dbReference type="ChEBI" id="CHEBI:15378"/>
        <dbReference type="ChEBI" id="CHEBI:29033"/>
        <dbReference type="ChEBI" id="CHEBI:29034"/>
        <dbReference type="ChEBI" id="CHEBI:57783"/>
        <dbReference type="ChEBI" id="CHEBI:58349"/>
        <dbReference type="EC" id="1.16.1.9"/>
    </reaction>
</comment>
<evidence type="ECO:0000256" key="9">
    <source>
        <dbReference type="ARBA" id="ARBA00022982"/>
    </source>
</evidence>
<reference evidence="18 19" key="1">
    <citation type="journal article" date="2023" name="Elife">
        <title>Identification of key yeast species and microbe-microbe interactions impacting larval growth of Drosophila in the wild.</title>
        <authorList>
            <person name="Mure A."/>
            <person name="Sugiura Y."/>
            <person name="Maeda R."/>
            <person name="Honda K."/>
            <person name="Sakurai N."/>
            <person name="Takahashi Y."/>
            <person name="Watada M."/>
            <person name="Katoh T."/>
            <person name="Gotoh A."/>
            <person name="Gotoh Y."/>
            <person name="Taniguchi I."/>
            <person name="Nakamura K."/>
            <person name="Hayashi T."/>
            <person name="Katayama T."/>
            <person name="Uemura T."/>
            <person name="Hattori Y."/>
        </authorList>
    </citation>
    <scope>NUCLEOTIDE SEQUENCE [LARGE SCALE GENOMIC DNA]</scope>
    <source>
        <strain evidence="18 19">PK-24</strain>
    </source>
</reference>
<evidence type="ECO:0000256" key="14">
    <source>
        <dbReference type="ARBA" id="ARBA00048483"/>
    </source>
</evidence>
<keyword evidence="4" id="KW-0813">Transport</keyword>
<evidence type="ECO:0000256" key="1">
    <source>
        <dbReference type="ARBA" id="ARBA00004651"/>
    </source>
</evidence>
<dbReference type="EC" id="1.16.1.9" evidence="3"/>
<dbReference type="GO" id="GO:0015677">
    <property type="term" value="P:copper ion import"/>
    <property type="evidence" value="ECO:0007669"/>
    <property type="project" value="TreeGrafter"/>
</dbReference>
<feature type="transmembrane region" description="Helical" evidence="16">
    <location>
        <begin position="121"/>
        <end position="141"/>
    </location>
</feature>
<keyword evidence="13 16" id="KW-0472">Membrane</keyword>
<evidence type="ECO:0000256" key="13">
    <source>
        <dbReference type="ARBA" id="ARBA00023136"/>
    </source>
</evidence>
<evidence type="ECO:0000256" key="6">
    <source>
        <dbReference type="ARBA" id="ARBA00022630"/>
    </source>
</evidence>
<dbReference type="SFLD" id="SFLDG01168">
    <property type="entry name" value="Ferric_reductase_subgroup_(FRE"/>
    <property type="match status" value="1"/>
</dbReference>
<dbReference type="Pfam" id="PF01794">
    <property type="entry name" value="Ferric_reduct"/>
    <property type="match status" value="1"/>
</dbReference>
<feature type="transmembrane region" description="Helical" evidence="16">
    <location>
        <begin position="192"/>
        <end position="213"/>
    </location>
</feature>
<evidence type="ECO:0000256" key="7">
    <source>
        <dbReference type="ARBA" id="ARBA00022692"/>
    </source>
</evidence>
<dbReference type="InterPro" id="IPR013130">
    <property type="entry name" value="Fe3_Rdtase_TM_dom"/>
</dbReference>
<feature type="transmembrane region" description="Helical" evidence="16">
    <location>
        <begin position="49"/>
        <end position="70"/>
    </location>
</feature>
<evidence type="ECO:0000256" key="5">
    <source>
        <dbReference type="ARBA" id="ARBA00022475"/>
    </source>
</evidence>
<comment type="similarity">
    <text evidence="2">Belongs to the ferric reductase (FRE) family.</text>
</comment>
<dbReference type="InterPro" id="IPR013112">
    <property type="entry name" value="FAD-bd_8"/>
</dbReference>
<dbReference type="Pfam" id="PF08022">
    <property type="entry name" value="FAD_binding_8"/>
    <property type="match status" value="1"/>
</dbReference>
<evidence type="ECO:0000256" key="11">
    <source>
        <dbReference type="ARBA" id="ARBA00023002"/>
    </source>
</evidence>
<keyword evidence="12" id="KW-0406">Ion transport</keyword>
<dbReference type="GO" id="GO:0006879">
    <property type="term" value="P:intracellular iron ion homeostasis"/>
    <property type="evidence" value="ECO:0007669"/>
    <property type="project" value="TreeGrafter"/>
</dbReference>
<gene>
    <name evidence="18" type="ORF">DAPK24_036750</name>
</gene>
<evidence type="ECO:0000259" key="17">
    <source>
        <dbReference type="PROSITE" id="PS51384"/>
    </source>
</evidence>
<keyword evidence="5" id="KW-1003">Cell membrane</keyword>
<dbReference type="SFLD" id="SFLDS00052">
    <property type="entry name" value="Ferric_Reductase_Domain"/>
    <property type="match status" value="1"/>
</dbReference>